<dbReference type="EC" id="2.3.1.35" evidence="13"/>
<dbReference type="Gene3D" id="3.60.70.12">
    <property type="entry name" value="L-amino peptidase D-ALA esterase/amidase"/>
    <property type="match status" value="1"/>
</dbReference>
<dbReference type="Proteomes" id="UP000663499">
    <property type="component" value="Chromosome"/>
</dbReference>
<dbReference type="EC" id="2.3.1.1" evidence="13"/>
<sequence length="406" mass="43904">MHTIEGSINTPKGFKAGGKHIGIKRKRKDLSIVLSEKPAVFAAMFTTNKVKAASVLWNMDIERKAGPIRAIVINSGNANACTGKQGMEDTKVMAQKTAAMLGCEPEEVFVASTGVIGVPLPMDVLVPGIESLAPEISGELQAGLNAAEGIMTTDTTMKILSLETEIGGKTVTLSGMAKGSGMIHPNMATMLSFITTDVAIDQELLRRALRKIGKDTYNMISVDGDTSTNDMVMVMANGSAENTIIDQEDNDYHKFYKALHHLNEHLAKEIVKDGEGASKFLEVTVDGAKTSEDARILVKSILTSNLVKTAMFGEDANWGRILCAMGYSGADFDPDKTSLEFSAAGQRILLMKEGLPISFDEDFAYELLQNRDISILIQLEDGNAKATGWGCDLSYEYVKINGEYRS</sequence>
<dbReference type="FunFam" id="3.30.2330.10:FF:000001">
    <property type="entry name" value="Arginine biosynthesis bifunctional protein ArgJ, mitochondrial"/>
    <property type="match status" value="1"/>
</dbReference>
<feature type="binding site" evidence="13">
    <location>
        <position position="178"/>
    </location>
    <ligand>
        <name>substrate</name>
    </ligand>
</feature>
<evidence type="ECO:0000256" key="12">
    <source>
        <dbReference type="ARBA" id="ARBA00054976"/>
    </source>
</evidence>
<feature type="chain" id="PRO_5038179517" description="Arginine biosynthesis bifunctional protein ArgJ beta chain" evidence="13">
    <location>
        <begin position="189"/>
        <end position="406"/>
    </location>
</feature>
<evidence type="ECO:0000256" key="8">
    <source>
        <dbReference type="ARBA" id="ARBA00023268"/>
    </source>
</evidence>
<dbReference type="InterPro" id="IPR002813">
    <property type="entry name" value="Arg_biosynth_ArgJ"/>
</dbReference>
<dbReference type="GO" id="GO:0006592">
    <property type="term" value="P:ornithine biosynthetic process"/>
    <property type="evidence" value="ECO:0007669"/>
    <property type="project" value="TreeGrafter"/>
</dbReference>
<feature type="binding site" evidence="13">
    <location>
        <position position="152"/>
    </location>
    <ligand>
        <name>substrate</name>
    </ligand>
</feature>
<protein>
    <recommendedName>
        <fullName evidence="13">Arginine biosynthesis bifunctional protein ArgJ</fullName>
    </recommendedName>
    <domain>
        <recommendedName>
            <fullName evidence="13">Glutamate N-acetyltransferase</fullName>
            <ecNumber evidence="13">2.3.1.35</ecNumber>
        </recommendedName>
        <alternativeName>
            <fullName evidence="13">Ornithine acetyltransferase</fullName>
            <shortName evidence="13">OATase</shortName>
        </alternativeName>
        <alternativeName>
            <fullName evidence="13">Ornithine transacetylase</fullName>
        </alternativeName>
    </domain>
    <domain>
        <recommendedName>
            <fullName evidence="13">Amino-acid acetyltransferase</fullName>
            <ecNumber evidence="13">2.3.1.1</ecNumber>
        </recommendedName>
        <alternativeName>
            <fullName evidence="13">N-acetylglutamate synthase</fullName>
            <shortName evidence="13">AGSase</shortName>
        </alternativeName>
    </domain>
    <component>
        <recommendedName>
            <fullName evidence="13">Arginine biosynthesis bifunctional protein ArgJ alpha chain</fullName>
        </recommendedName>
    </component>
    <component>
        <recommendedName>
            <fullName evidence="13">Arginine biosynthesis bifunctional protein ArgJ beta chain</fullName>
        </recommendedName>
    </component>
</protein>
<dbReference type="CDD" id="cd02152">
    <property type="entry name" value="OAT"/>
    <property type="match status" value="1"/>
</dbReference>
<dbReference type="Gene3D" id="3.30.2330.10">
    <property type="entry name" value="arginine biosynthesis bifunctional protein suprefamily"/>
    <property type="match status" value="1"/>
</dbReference>
<proteinExistence type="inferred from homology"/>
<dbReference type="PANTHER" id="PTHR23100">
    <property type="entry name" value="ARGININE BIOSYNTHESIS BIFUNCTIONAL PROTEIN ARGJ"/>
    <property type="match status" value="1"/>
</dbReference>
<dbReference type="GO" id="GO:0005737">
    <property type="term" value="C:cytoplasm"/>
    <property type="evidence" value="ECO:0007669"/>
    <property type="project" value="UniProtKB-SubCell"/>
</dbReference>
<feature type="site" description="Involved in the stabilization of negative charge on the oxyanion by the formation of the oxyanion hole" evidence="13">
    <location>
        <position position="113"/>
    </location>
</feature>
<evidence type="ECO:0000256" key="6">
    <source>
        <dbReference type="ARBA" id="ARBA00022679"/>
    </source>
</evidence>
<comment type="pathway">
    <text evidence="13">Amino-acid biosynthesis; L-arginine biosynthesis; L-ornithine and N-acetyl-L-glutamate from L-glutamate and N(2)-acetyl-L-ornithine (cyclic): step 1/1.</text>
</comment>
<dbReference type="HAMAP" id="MF_01106">
    <property type="entry name" value="ArgJ"/>
    <property type="match status" value="1"/>
</dbReference>
<dbReference type="AlphaFoldDB" id="A0A974XEB9"/>
<evidence type="ECO:0000256" key="9">
    <source>
        <dbReference type="ARBA" id="ARBA00023315"/>
    </source>
</evidence>
<reference evidence="14" key="1">
    <citation type="submission" date="2021-03" db="EMBL/GenBank/DDBJ databases">
        <title>Alkalibacter marinus sp. nov., isolated from tidal flat sediment.</title>
        <authorList>
            <person name="Namirimu T."/>
            <person name="Yang J.-A."/>
            <person name="Yang S.-H."/>
            <person name="Kim Y.-J."/>
            <person name="Kwon K.K."/>
        </authorList>
    </citation>
    <scope>NUCLEOTIDE SEQUENCE</scope>
    <source>
        <strain evidence="14">ES005</strain>
    </source>
</reference>
<comment type="similarity">
    <text evidence="2 13">Belongs to the ArgJ family.</text>
</comment>
<dbReference type="SUPFAM" id="SSF56266">
    <property type="entry name" value="DmpA/ArgJ-like"/>
    <property type="match status" value="1"/>
</dbReference>
<dbReference type="FunFam" id="3.10.20.340:FF:000001">
    <property type="entry name" value="Arginine biosynthesis bifunctional protein ArgJ, chloroplastic"/>
    <property type="match status" value="1"/>
</dbReference>
<evidence type="ECO:0000313" key="15">
    <source>
        <dbReference type="Proteomes" id="UP000663499"/>
    </source>
</evidence>
<evidence type="ECO:0000256" key="11">
    <source>
        <dbReference type="ARBA" id="ARBA00049439"/>
    </source>
</evidence>
<dbReference type="NCBIfam" id="TIGR00120">
    <property type="entry name" value="ArgJ"/>
    <property type="match status" value="1"/>
</dbReference>
<feature type="chain" id="PRO_5038179516" description="Arginine biosynthesis bifunctional protein ArgJ alpha chain" evidence="13">
    <location>
        <begin position="1"/>
        <end position="188"/>
    </location>
</feature>
<comment type="function">
    <text evidence="12 13">Catalyzes two activities which are involved in the cyclic version of arginine biosynthesis: the synthesis of N-acetylglutamate from glutamate and acetyl-CoA as the acetyl donor, and of ornithine by transacetylation between N(2)-acetylornithine and glutamate.</text>
</comment>
<feature type="binding site" evidence="13">
    <location>
        <position position="406"/>
    </location>
    <ligand>
        <name>substrate</name>
    </ligand>
</feature>
<feature type="binding site" evidence="13">
    <location>
        <position position="189"/>
    </location>
    <ligand>
        <name>substrate</name>
    </ligand>
</feature>
<comment type="subunit">
    <text evidence="3 13">Heterotetramer of two alpha and two beta chains.</text>
</comment>
<dbReference type="EMBL" id="CP071444">
    <property type="protein sequence ID" value="QSX08292.1"/>
    <property type="molecule type" value="Genomic_DNA"/>
</dbReference>
<dbReference type="GO" id="GO:0006526">
    <property type="term" value="P:L-arginine biosynthetic process"/>
    <property type="evidence" value="ECO:0007669"/>
    <property type="project" value="UniProtKB-UniRule"/>
</dbReference>
<dbReference type="NCBIfam" id="NF003802">
    <property type="entry name" value="PRK05388.1"/>
    <property type="match status" value="1"/>
</dbReference>
<keyword evidence="13" id="KW-0963">Cytoplasm</keyword>
<evidence type="ECO:0000256" key="10">
    <source>
        <dbReference type="ARBA" id="ARBA00048372"/>
    </source>
</evidence>
<dbReference type="Gene3D" id="3.10.20.340">
    <property type="entry name" value="ArgJ beta chain, C-terminal domain"/>
    <property type="match status" value="1"/>
</dbReference>
<evidence type="ECO:0000256" key="7">
    <source>
        <dbReference type="ARBA" id="ARBA00022813"/>
    </source>
</evidence>
<feature type="binding site" evidence="13">
    <location>
        <position position="275"/>
    </location>
    <ligand>
        <name>substrate</name>
    </ligand>
</feature>
<evidence type="ECO:0000256" key="13">
    <source>
        <dbReference type="HAMAP-Rule" id="MF_01106"/>
    </source>
</evidence>
<evidence type="ECO:0000256" key="5">
    <source>
        <dbReference type="ARBA" id="ARBA00022605"/>
    </source>
</evidence>
<evidence type="ECO:0000256" key="4">
    <source>
        <dbReference type="ARBA" id="ARBA00022571"/>
    </source>
</evidence>
<comment type="pathway">
    <text evidence="13">Amino-acid biosynthesis; L-arginine biosynthesis; N(2)-acetyl-L-ornithine from L-glutamate: step 1/4.</text>
</comment>
<comment type="catalytic activity">
    <reaction evidence="10 13">
        <text>L-glutamate + acetyl-CoA = N-acetyl-L-glutamate + CoA + H(+)</text>
        <dbReference type="Rhea" id="RHEA:24292"/>
        <dbReference type="ChEBI" id="CHEBI:15378"/>
        <dbReference type="ChEBI" id="CHEBI:29985"/>
        <dbReference type="ChEBI" id="CHEBI:44337"/>
        <dbReference type="ChEBI" id="CHEBI:57287"/>
        <dbReference type="ChEBI" id="CHEBI:57288"/>
        <dbReference type="EC" id="2.3.1.1"/>
    </reaction>
</comment>
<keyword evidence="15" id="KW-1185">Reference proteome</keyword>
<keyword evidence="6 13" id="KW-0808">Transferase</keyword>
<evidence type="ECO:0000256" key="1">
    <source>
        <dbReference type="ARBA" id="ARBA00004496"/>
    </source>
</evidence>
<accession>A0A974XEB9</accession>
<organism evidence="14 15">
    <name type="scientific">Alkalibacter rhizosphaerae</name>
    <dbReference type="NCBI Taxonomy" id="2815577"/>
    <lineage>
        <taxon>Bacteria</taxon>
        <taxon>Bacillati</taxon>
        <taxon>Bacillota</taxon>
        <taxon>Clostridia</taxon>
        <taxon>Eubacteriales</taxon>
        <taxon>Eubacteriaceae</taxon>
        <taxon>Alkalibacter</taxon>
    </lineage>
</organism>
<dbReference type="InterPro" id="IPR016117">
    <property type="entry name" value="ArgJ-like_dom_sf"/>
</dbReference>
<evidence type="ECO:0000313" key="14">
    <source>
        <dbReference type="EMBL" id="QSX08292.1"/>
    </source>
</evidence>
<keyword evidence="7 13" id="KW-0068">Autocatalytic cleavage</keyword>
<dbReference type="PANTHER" id="PTHR23100:SF0">
    <property type="entry name" value="ARGININE BIOSYNTHESIS BIFUNCTIONAL PROTEIN ARGJ, MITOCHONDRIAL"/>
    <property type="match status" value="1"/>
</dbReference>
<evidence type="ECO:0000256" key="2">
    <source>
        <dbReference type="ARBA" id="ARBA00006774"/>
    </source>
</evidence>
<feature type="site" description="Involved in the stabilization of negative charge on the oxyanion by the formation of the oxyanion hole" evidence="13">
    <location>
        <position position="114"/>
    </location>
</feature>
<dbReference type="KEGG" id="alka:J0B03_10945"/>
<feature type="binding site" evidence="13">
    <location>
        <position position="401"/>
    </location>
    <ligand>
        <name>substrate</name>
    </ligand>
</feature>
<evidence type="ECO:0000256" key="3">
    <source>
        <dbReference type="ARBA" id="ARBA00011475"/>
    </source>
</evidence>
<keyword evidence="5 13" id="KW-0028">Amino-acid biosynthesis</keyword>
<keyword evidence="4 13" id="KW-0055">Arginine biosynthesis</keyword>
<feature type="active site" description="Nucleophile" evidence="13">
    <location>
        <position position="189"/>
    </location>
</feature>
<comment type="subcellular location">
    <subcellularLocation>
        <location evidence="1 13">Cytoplasm</location>
    </subcellularLocation>
</comment>
<feature type="site" description="Cleavage; by autolysis" evidence="13">
    <location>
        <begin position="188"/>
        <end position="189"/>
    </location>
</feature>
<dbReference type="GO" id="GO:0004358">
    <property type="term" value="F:L-glutamate N-acetyltransferase activity, acting on acetyl-L-ornithine as donor"/>
    <property type="evidence" value="ECO:0007669"/>
    <property type="project" value="UniProtKB-UniRule"/>
</dbReference>
<dbReference type="InterPro" id="IPR042195">
    <property type="entry name" value="ArgJ_beta_C"/>
</dbReference>
<keyword evidence="8 13" id="KW-0511">Multifunctional enzyme</keyword>
<comment type="catalytic activity">
    <reaction evidence="11 13">
        <text>N(2)-acetyl-L-ornithine + L-glutamate = N-acetyl-L-glutamate + L-ornithine</text>
        <dbReference type="Rhea" id="RHEA:15349"/>
        <dbReference type="ChEBI" id="CHEBI:29985"/>
        <dbReference type="ChEBI" id="CHEBI:44337"/>
        <dbReference type="ChEBI" id="CHEBI:46911"/>
        <dbReference type="ChEBI" id="CHEBI:57805"/>
        <dbReference type="EC" id="2.3.1.35"/>
    </reaction>
</comment>
<dbReference type="FunFam" id="3.60.70.12:FF:000001">
    <property type="entry name" value="Arginine biosynthesis bifunctional protein ArgJ, chloroplastic"/>
    <property type="match status" value="1"/>
</dbReference>
<dbReference type="GO" id="GO:0004042">
    <property type="term" value="F:L-glutamate N-acetyltransferase activity"/>
    <property type="evidence" value="ECO:0007669"/>
    <property type="project" value="UniProtKB-UniRule"/>
</dbReference>
<keyword evidence="9 13" id="KW-0012">Acyltransferase</keyword>
<dbReference type="RefSeq" id="WP_207299634.1">
    <property type="nucleotide sequence ID" value="NZ_CP071444.1"/>
</dbReference>
<gene>
    <name evidence="13 14" type="primary">argJ</name>
    <name evidence="14" type="ORF">J0B03_10945</name>
</gene>
<dbReference type="Pfam" id="PF01960">
    <property type="entry name" value="ArgJ"/>
    <property type="match status" value="1"/>
</dbReference>
<name>A0A974XEB9_9FIRM</name>